<dbReference type="GO" id="GO:0006633">
    <property type="term" value="P:fatty acid biosynthetic process"/>
    <property type="evidence" value="ECO:0007669"/>
    <property type="project" value="InterPro"/>
</dbReference>
<proteinExistence type="inferred from homology"/>
<evidence type="ECO:0000313" key="5">
    <source>
        <dbReference type="EMBL" id="PRY40453.1"/>
    </source>
</evidence>
<dbReference type="Proteomes" id="UP000239494">
    <property type="component" value="Unassembled WGS sequence"/>
</dbReference>
<comment type="caution">
    <text evidence="5">The sequence shown here is derived from an EMBL/GenBank/DDBJ whole genome shotgun (WGS) entry which is preliminary data.</text>
</comment>
<keyword evidence="2 3" id="KW-0808">Transferase</keyword>
<evidence type="ECO:0000256" key="2">
    <source>
        <dbReference type="ARBA" id="ARBA00022679"/>
    </source>
</evidence>
<evidence type="ECO:0000256" key="3">
    <source>
        <dbReference type="RuleBase" id="RU003694"/>
    </source>
</evidence>
<dbReference type="InterPro" id="IPR014030">
    <property type="entry name" value="Ketoacyl_synth_N"/>
</dbReference>
<dbReference type="AlphaFoldDB" id="A0A2T0T494"/>
<protein>
    <submittedName>
        <fullName evidence="5">3-oxoacyl-[acyl-carrier-protein] synthase II</fullName>
    </submittedName>
</protein>
<dbReference type="PROSITE" id="PS00606">
    <property type="entry name" value="KS3_1"/>
    <property type="match status" value="1"/>
</dbReference>
<keyword evidence="6" id="KW-1185">Reference proteome</keyword>
<comment type="similarity">
    <text evidence="1 3">Belongs to the thiolase-like superfamily. Beta-ketoacyl-ACP synthases family.</text>
</comment>
<dbReference type="SUPFAM" id="SSF53901">
    <property type="entry name" value="Thiolase-like"/>
    <property type="match status" value="1"/>
</dbReference>
<dbReference type="FunFam" id="3.40.47.10:FF:000018">
    <property type="entry name" value="3-oxoacyl-[acyl-carrier-protein] synthase 2"/>
    <property type="match status" value="1"/>
</dbReference>
<dbReference type="PANTHER" id="PTHR11712">
    <property type="entry name" value="POLYKETIDE SYNTHASE-RELATED"/>
    <property type="match status" value="1"/>
</dbReference>
<gene>
    <name evidence="5" type="ORF">CLV43_106189</name>
</gene>
<evidence type="ECO:0000313" key="6">
    <source>
        <dbReference type="Proteomes" id="UP000239494"/>
    </source>
</evidence>
<dbReference type="SMART" id="SM00825">
    <property type="entry name" value="PKS_KS"/>
    <property type="match status" value="1"/>
</dbReference>
<sequence length="410" mass="41426">MTATSRAIAVTGLGMITPAGGDGATTWEGVRRGLATAHRDTQLKGMPVDFSCRVPESADPAARIGRKSWRMPRFARLAVAAAREAVADAGLDPATWDGTRVAVVIGSGLAGVAHLEEQTLRLHQSGPERVSALLVPQLISNTAAGEVSLDLGARGPSMATETACASGATAVAVARDLLLAGTCDIAVAGGTDAAVTPVVTTGFHQLGALSGRRDDPASASRPFAADRDGFVIAEGSGVLVLERAEDAEARGRRSYADLVGVGQTSDAHHPTAPAPDGRGAEAALRTALADAGLAPSDVDHVNAHGTSTPKNDEVEAAVIARVLPHGPSVTSAKGVLGHTLGAAGAIEAALTALTLRHGVVPPIANLASTAFPLDCVIGAERRQAVRVAASHSFGFGGHNVVLVFTAGRAS</sequence>
<dbReference type="InterPro" id="IPR018201">
    <property type="entry name" value="Ketoacyl_synth_AS"/>
</dbReference>
<dbReference type="InterPro" id="IPR020841">
    <property type="entry name" value="PKS_Beta-ketoAc_synthase_dom"/>
</dbReference>
<accession>A0A2T0T494</accession>
<dbReference type="InterPro" id="IPR014031">
    <property type="entry name" value="Ketoacyl_synth_C"/>
</dbReference>
<dbReference type="PROSITE" id="PS52004">
    <property type="entry name" value="KS3_2"/>
    <property type="match status" value="1"/>
</dbReference>
<dbReference type="CDD" id="cd00834">
    <property type="entry name" value="KAS_I_II"/>
    <property type="match status" value="1"/>
</dbReference>
<reference evidence="5 6" key="1">
    <citation type="submission" date="2018-03" db="EMBL/GenBank/DDBJ databases">
        <title>Genomic Encyclopedia of Archaeal and Bacterial Type Strains, Phase II (KMG-II): from individual species to whole genera.</title>
        <authorList>
            <person name="Goeker M."/>
        </authorList>
    </citation>
    <scope>NUCLEOTIDE SEQUENCE [LARGE SCALE GENOMIC DNA]</scope>
    <source>
        <strain evidence="5 6">DSM 44720</strain>
    </source>
</reference>
<dbReference type="GO" id="GO:0004315">
    <property type="term" value="F:3-oxoacyl-[acyl-carrier-protein] synthase activity"/>
    <property type="evidence" value="ECO:0007669"/>
    <property type="project" value="InterPro"/>
</dbReference>
<dbReference type="NCBIfam" id="NF005589">
    <property type="entry name" value="PRK07314.1"/>
    <property type="match status" value="1"/>
</dbReference>
<evidence type="ECO:0000256" key="1">
    <source>
        <dbReference type="ARBA" id="ARBA00008467"/>
    </source>
</evidence>
<dbReference type="Gene3D" id="3.40.47.10">
    <property type="match status" value="1"/>
</dbReference>
<dbReference type="RefSeq" id="WP_106189009.1">
    <property type="nucleotide sequence ID" value="NZ_PVTF01000006.1"/>
</dbReference>
<feature type="domain" description="Ketosynthase family 3 (KS3)" evidence="4">
    <location>
        <begin position="5"/>
        <end position="406"/>
    </location>
</feature>
<dbReference type="Pfam" id="PF00109">
    <property type="entry name" value="ketoacyl-synt"/>
    <property type="match status" value="1"/>
</dbReference>
<evidence type="ECO:0000259" key="4">
    <source>
        <dbReference type="PROSITE" id="PS52004"/>
    </source>
</evidence>
<dbReference type="OrthoDB" id="9808669at2"/>
<dbReference type="Pfam" id="PF02801">
    <property type="entry name" value="Ketoacyl-synt_C"/>
    <property type="match status" value="1"/>
</dbReference>
<dbReference type="InterPro" id="IPR000794">
    <property type="entry name" value="Beta-ketoacyl_synthase"/>
</dbReference>
<name>A0A2T0T494_9PSEU</name>
<organism evidence="5 6">
    <name type="scientific">Umezawaea tangerina</name>
    <dbReference type="NCBI Taxonomy" id="84725"/>
    <lineage>
        <taxon>Bacteria</taxon>
        <taxon>Bacillati</taxon>
        <taxon>Actinomycetota</taxon>
        <taxon>Actinomycetes</taxon>
        <taxon>Pseudonocardiales</taxon>
        <taxon>Pseudonocardiaceae</taxon>
        <taxon>Umezawaea</taxon>
    </lineage>
</organism>
<dbReference type="EMBL" id="PVTF01000006">
    <property type="protein sequence ID" value="PRY40453.1"/>
    <property type="molecule type" value="Genomic_DNA"/>
</dbReference>
<dbReference type="InterPro" id="IPR016039">
    <property type="entry name" value="Thiolase-like"/>
</dbReference>
<dbReference type="PANTHER" id="PTHR11712:SF347">
    <property type="entry name" value="BETA KETOACYL-ACYL CARRIER PROTEIN SYNTHASE"/>
    <property type="match status" value="1"/>
</dbReference>